<comment type="caution">
    <text evidence="2">The sequence shown here is derived from an EMBL/GenBank/DDBJ whole genome shotgun (WGS) entry which is preliminary data.</text>
</comment>
<feature type="region of interest" description="Disordered" evidence="1">
    <location>
        <begin position="345"/>
        <end position="367"/>
    </location>
</feature>
<sequence>VFSNLARLLDEFGPRNAASTSHRLLMEFGKLLGAKVPLSTSSTSSTTTTLCSSSGLAAGSLGHSNPSSQLFRFYDLCSAKSRGSTLHGSNSTAGAGSSKKLMPGMPGSHMEAVVACLSAAMGSVTTKIQKPESGELPLLKQLPLGKGSPCVNLHYDAVRSHVMQLAVHERPQQVAPAHEGPQQGAPAADSKSLRSVRVPSEPHSHQLQSHLCYGFTTALLQPVSRPMPLLSDSCETADSVPCSSGSGANNPDSHPAASAASSTIKAPPSGNTSAGKLVPGGSVYTSTQSRQRALPGAATSASVCGPQALKMPQKLIGLPASYALQLCHALMAMLLAPEPTLKPEGPIGEGVKESNTSTEAGPATSGAGHLRGSVMFKAAQRFLVCLDAIGKLSELNLERCGLEMANKLDKRTSE</sequence>
<dbReference type="Proteomes" id="UP000232323">
    <property type="component" value="Unassembled WGS sequence"/>
</dbReference>
<feature type="non-terminal residue" evidence="2">
    <location>
        <position position="1"/>
    </location>
</feature>
<evidence type="ECO:0000256" key="1">
    <source>
        <dbReference type="SAM" id="MobiDB-lite"/>
    </source>
</evidence>
<name>A0A250XTL3_9CHLO</name>
<proteinExistence type="predicted"/>
<organism evidence="2 3">
    <name type="scientific">Chlamydomonas eustigma</name>
    <dbReference type="NCBI Taxonomy" id="1157962"/>
    <lineage>
        <taxon>Eukaryota</taxon>
        <taxon>Viridiplantae</taxon>
        <taxon>Chlorophyta</taxon>
        <taxon>core chlorophytes</taxon>
        <taxon>Chlorophyceae</taxon>
        <taxon>CS clade</taxon>
        <taxon>Chlamydomonadales</taxon>
        <taxon>Chlamydomonadaceae</taxon>
        <taxon>Chlamydomonas</taxon>
    </lineage>
</organism>
<evidence type="ECO:0000313" key="3">
    <source>
        <dbReference type="Proteomes" id="UP000232323"/>
    </source>
</evidence>
<dbReference type="AlphaFoldDB" id="A0A250XTL3"/>
<feature type="region of interest" description="Disordered" evidence="1">
    <location>
        <begin position="171"/>
        <end position="202"/>
    </location>
</feature>
<protein>
    <submittedName>
        <fullName evidence="2">Uncharacterized protein</fullName>
    </submittedName>
</protein>
<feature type="region of interest" description="Disordered" evidence="1">
    <location>
        <begin position="230"/>
        <end position="291"/>
    </location>
</feature>
<feature type="compositionally biased region" description="Polar residues" evidence="1">
    <location>
        <begin position="233"/>
        <end position="252"/>
    </location>
</feature>
<dbReference type="EMBL" id="BEGY01000294">
    <property type="protein sequence ID" value="GAX86407.1"/>
    <property type="molecule type" value="Genomic_DNA"/>
</dbReference>
<keyword evidence="3" id="KW-1185">Reference proteome</keyword>
<evidence type="ECO:0000313" key="2">
    <source>
        <dbReference type="EMBL" id="GAX86407.1"/>
    </source>
</evidence>
<gene>
    <name evidence="2" type="ORF">CEUSTIGMA_g13817.t1</name>
</gene>
<reference evidence="2 3" key="1">
    <citation type="submission" date="2017-08" db="EMBL/GenBank/DDBJ databases">
        <title>Acidophilic green algal genome provides insights into adaptation to an acidic environment.</title>
        <authorList>
            <person name="Hirooka S."/>
            <person name="Hirose Y."/>
            <person name="Kanesaki Y."/>
            <person name="Higuchi S."/>
            <person name="Fujiwara T."/>
            <person name="Onuma R."/>
            <person name="Era A."/>
            <person name="Ohbayashi R."/>
            <person name="Uzuka A."/>
            <person name="Nozaki H."/>
            <person name="Yoshikawa H."/>
            <person name="Miyagishima S.Y."/>
        </authorList>
    </citation>
    <scope>NUCLEOTIDE SEQUENCE [LARGE SCALE GENOMIC DNA]</scope>
    <source>
        <strain evidence="2 3">NIES-2499</strain>
    </source>
</reference>
<accession>A0A250XTL3</accession>